<reference evidence="2" key="1">
    <citation type="submission" date="2016-01" db="EMBL/GenBank/DDBJ databases">
        <authorList>
            <person name="Peeters C."/>
        </authorList>
    </citation>
    <scope>NUCLEOTIDE SEQUENCE [LARGE SCALE GENOMIC DNA]</scope>
</reference>
<dbReference type="Proteomes" id="UP000054740">
    <property type="component" value="Unassembled WGS sequence"/>
</dbReference>
<dbReference type="RefSeq" id="WP_014192838.1">
    <property type="nucleotide sequence ID" value="NZ_FCNY02000016.1"/>
</dbReference>
<name>A0A158IT96_CABCO</name>
<sequence>MLSPHEIAALMLLDTNPIQSGLDLDDLDALCERQLVLLEAMTSGGAHHRVTEQGRALLRSVSKYH</sequence>
<accession>A0A158IT96</accession>
<proteinExistence type="predicted"/>
<gene>
    <name evidence="1" type="ORF">AWB70_05369</name>
</gene>
<organism evidence="1 2">
    <name type="scientific">Caballeronia cordobensis</name>
    <name type="common">Burkholderia cordobensis</name>
    <dbReference type="NCBI Taxonomy" id="1353886"/>
    <lineage>
        <taxon>Bacteria</taxon>
        <taxon>Pseudomonadati</taxon>
        <taxon>Pseudomonadota</taxon>
        <taxon>Betaproteobacteria</taxon>
        <taxon>Burkholderiales</taxon>
        <taxon>Burkholderiaceae</taxon>
        <taxon>Caballeronia</taxon>
    </lineage>
</organism>
<evidence type="ECO:0000313" key="1">
    <source>
        <dbReference type="EMBL" id="SAL59725.1"/>
    </source>
</evidence>
<dbReference type="AlphaFoldDB" id="A0A158IT96"/>
<keyword evidence="2" id="KW-1185">Reference proteome</keyword>
<evidence type="ECO:0008006" key="3">
    <source>
        <dbReference type="Google" id="ProtNLM"/>
    </source>
</evidence>
<dbReference type="EMBL" id="FCNY02000016">
    <property type="protein sequence ID" value="SAL59725.1"/>
    <property type="molecule type" value="Genomic_DNA"/>
</dbReference>
<evidence type="ECO:0000313" key="2">
    <source>
        <dbReference type="Proteomes" id="UP000054740"/>
    </source>
</evidence>
<protein>
    <recommendedName>
        <fullName evidence="3">Preprotein translocase subunit SecA</fullName>
    </recommendedName>
</protein>